<dbReference type="Proteomes" id="UP000032582">
    <property type="component" value="Unassembled WGS sequence"/>
</dbReference>
<reference evidence="1 2" key="1">
    <citation type="submission" date="2015-02" db="EMBL/GenBank/DDBJ databases">
        <title>Whole genome shotgun sequencing of cultured foodborne pathogen.</title>
        <authorList>
            <person name="Timme R."/>
            <person name="Allard M.W."/>
            <person name="Strain E."/>
            <person name="Evans P.S."/>
            <person name="Brown E."/>
        </authorList>
    </citation>
    <scope>NUCLEOTIDE SEQUENCE [LARGE SCALE GENOMIC DNA]</scope>
    <source>
        <strain evidence="1 2">GCSL-TSO-24</strain>
    </source>
</reference>
<accession>A0A0D8LB00</accession>
<proteinExistence type="predicted"/>
<gene>
    <name evidence="1" type="ORF">UA45_07060</name>
</gene>
<dbReference type="NCBIfam" id="NF047498">
    <property type="entry name" value="LIC_12616_fam"/>
    <property type="match status" value="1"/>
</dbReference>
<dbReference type="EMBL" id="JZSH01000058">
    <property type="protein sequence ID" value="KJF78291.1"/>
    <property type="molecule type" value="Genomic_DNA"/>
</dbReference>
<name>A0A0D8LB00_MORMO</name>
<organism evidence="1 2">
    <name type="scientific">Morganella morganii</name>
    <name type="common">Proteus morganii</name>
    <dbReference type="NCBI Taxonomy" id="582"/>
    <lineage>
        <taxon>Bacteria</taxon>
        <taxon>Pseudomonadati</taxon>
        <taxon>Pseudomonadota</taxon>
        <taxon>Gammaproteobacteria</taxon>
        <taxon>Enterobacterales</taxon>
        <taxon>Morganellaceae</taxon>
        <taxon>Morganella</taxon>
    </lineage>
</organism>
<dbReference type="AlphaFoldDB" id="A0A0D8LB00"/>
<evidence type="ECO:0000313" key="2">
    <source>
        <dbReference type="Proteomes" id="UP000032582"/>
    </source>
</evidence>
<dbReference type="InterPro" id="IPR054447">
    <property type="entry name" value="Gp29-like"/>
</dbReference>
<dbReference type="PATRIC" id="fig|582.24.peg.2165"/>
<comment type="caution">
    <text evidence="1">The sequence shown here is derived from an EMBL/GenBank/DDBJ whole genome shotgun (WGS) entry which is preliminary data.</text>
</comment>
<protein>
    <submittedName>
        <fullName evidence="1">Phage related-protein</fullName>
    </submittedName>
</protein>
<sequence>MTDNDVEIAVRKQLLAQLAQAGIDIPVRAGFQSAKQGREDNFVMFFPAGENPQGWQKRSYNPQGNDAGHLEAQQYETTFQVQAFITGFSGYTAKDITAVVRMIVNSLPFTEALKKQGIGVQRATGIRLPYFVNDRGDYEQNPSFDFNVTYTRTLRPETAAVTALCPDIHRI</sequence>
<dbReference type="Pfam" id="PF22756">
    <property type="entry name" value="E217_gp29"/>
    <property type="match status" value="1"/>
</dbReference>
<evidence type="ECO:0000313" key="1">
    <source>
        <dbReference type="EMBL" id="KJF78291.1"/>
    </source>
</evidence>